<comment type="caution">
    <text evidence="1">The sequence shown here is derived from an EMBL/GenBank/DDBJ whole genome shotgun (WGS) entry which is preliminary data.</text>
</comment>
<evidence type="ECO:0000313" key="1">
    <source>
        <dbReference type="EMBL" id="VCW50221.1"/>
    </source>
</evidence>
<organism evidence="1 2">
    <name type="scientific">Gulo gulo</name>
    <name type="common">Wolverine</name>
    <name type="synonym">Gluton</name>
    <dbReference type="NCBI Taxonomy" id="48420"/>
    <lineage>
        <taxon>Eukaryota</taxon>
        <taxon>Metazoa</taxon>
        <taxon>Chordata</taxon>
        <taxon>Craniata</taxon>
        <taxon>Vertebrata</taxon>
        <taxon>Euteleostomi</taxon>
        <taxon>Mammalia</taxon>
        <taxon>Eutheria</taxon>
        <taxon>Laurasiatheria</taxon>
        <taxon>Carnivora</taxon>
        <taxon>Caniformia</taxon>
        <taxon>Musteloidea</taxon>
        <taxon>Mustelidae</taxon>
        <taxon>Guloninae</taxon>
        <taxon>Gulo</taxon>
    </lineage>
</organism>
<reference evidence="1 2" key="1">
    <citation type="submission" date="2018-10" db="EMBL/GenBank/DDBJ databases">
        <authorList>
            <person name="Ekblom R."/>
            <person name="Jareborg N."/>
        </authorList>
    </citation>
    <scope>NUCLEOTIDE SEQUENCE [LARGE SCALE GENOMIC DNA]</scope>
    <source>
        <tissue evidence="1">Muscle</tissue>
    </source>
</reference>
<keyword evidence="2" id="KW-1185">Reference proteome</keyword>
<name>A0A9X9LD02_GULGU</name>
<protein>
    <submittedName>
        <fullName evidence="1">Uncharacterized protein</fullName>
    </submittedName>
</protein>
<dbReference type="EMBL" id="CYRY02000705">
    <property type="protein sequence ID" value="VCW50221.1"/>
    <property type="molecule type" value="Genomic_DNA"/>
</dbReference>
<dbReference type="AlphaFoldDB" id="A0A9X9LD02"/>
<gene>
    <name evidence="1" type="ORF">BN2614_LOCUS2</name>
</gene>
<sequence length="45" mass="4974">MALLLANLPHFHLSSPLTRNLAVKITHSLCSQLRLRAAIRGRLGI</sequence>
<proteinExistence type="predicted"/>
<accession>A0A9X9LD02</accession>
<evidence type="ECO:0000313" key="2">
    <source>
        <dbReference type="Proteomes" id="UP000269945"/>
    </source>
</evidence>
<dbReference type="Proteomes" id="UP000269945">
    <property type="component" value="Unassembled WGS sequence"/>
</dbReference>